<dbReference type="Gene3D" id="2.60.40.10">
    <property type="entry name" value="Immunoglobulins"/>
    <property type="match status" value="1"/>
</dbReference>
<dbReference type="GO" id="GO:0050808">
    <property type="term" value="P:synapse organization"/>
    <property type="evidence" value="ECO:0007669"/>
    <property type="project" value="TreeGrafter"/>
</dbReference>
<dbReference type="InterPro" id="IPR036179">
    <property type="entry name" value="Ig-like_dom_sf"/>
</dbReference>
<organism evidence="5 6">
    <name type="scientific">Calicophoron daubneyi</name>
    <name type="common">Rumen fluke</name>
    <name type="synonym">Paramphistomum daubneyi</name>
    <dbReference type="NCBI Taxonomy" id="300641"/>
    <lineage>
        <taxon>Eukaryota</taxon>
        <taxon>Metazoa</taxon>
        <taxon>Spiralia</taxon>
        <taxon>Lophotrochozoa</taxon>
        <taxon>Platyhelminthes</taxon>
        <taxon>Trematoda</taxon>
        <taxon>Digenea</taxon>
        <taxon>Plagiorchiida</taxon>
        <taxon>Pronocephalata</taxon>
        <taxon>Paramphistomoidea</taxon>
        <taxon>Paramphistomidae</taxon>
        <taxon>Calicophoron</taxon>
    </lineage>
</organism>
<dbReference type="AlphaFoldDB" id="A0AAV2TVM4"/>
<keyword evidence="1" id="KW-0732">Signal</keyword>
<dbReference type="InterPro" id="IPR013783">
    <property type="entry name" value="Ig-like_fold"/>
</dbReference>
<dbReference type="EMBL" id="CAXLJL010000811">
    <property type="protein sequence ID" value="CAL5140918.1"/>
    <property type="molecule type" value="Genomic_DNA"/>
</dbReference>
<dbReference type="InterPro" id="IPR050958">
    <property type="entry name" value="Cell_Adh-Cytoskel_Orgn"/>
</dbReference>
<dbReference type="PANTHER" id="PTHR45080:SF8">
    <property type="entry name" value="IG-LIKE DOMAIN-CONTAINING PROTEIN"/>
    <property type="match status" value="1"/>
</dbReference>
<dbReference type="InterPro" id="IPR003598">
    <property type="entry name" value="Ig_sub2"/>
</dbReference>
<dbReference type="SMART" id="SM00409">
    <property type="entry name" value="IG"/>
    <property type="match status" value="1"/>
</dbReference>
<dbReference type="GO" id="GO:0008046">
    <property type="term" value="F:axon guidance receptor activity"/>
    <property type="evidence" value="ECO:0007669"/>
    <property type="project" value="TreeGrafter"/>
</dbReference>
<evidence type="ECO:0000313" key="6">
    <source>
        <dbReference type="Proteomes" id="UP001497525"/>
    </source>
</evidence>
<dbReference type="Pfam" id="PF07679">
    <property type="entry name" value="I-set"/>
    <property type="match status" value="1"/>
</dbReference>
<dbReference type="GO" id="GO:0043025">
    <property type="term" value="C:neuronal cell body"/>
    <property type="evidence" value="ECO:0007669"/>
    <property type="project" value="TreeGrafter"/>
</dbReference>
<protein>
    <recommendedName>
        <fullName evidence="4">Ig-like domain-containing protein</fullName>
    </recommendedName>
</protein>
<reference evidence="5" key="1">
    <citation type="submission" date="2024-06" db="EMBL/GenBank/DDBJ databases">
        <authorList>
            <person name="Liu X."/>
            <person name="Lenzi L."/>
            <person name="Haldenby T S."/>
            <person name="Uol C."/>
        </authorList>
    </citation>
    <scope>NUCLEOTIDE SEQUENCE</scope>
</reference>
<gene>
    <name evidence="5" type="ORF">CDAUBV1_LOCUS16213</name>
</gene>
<sequence>MCKVPTCARIQSCSTSLLTIQQRICSRNLSNYYLLCYPVLFHTRAGQRQCGPRGTSDTLRAWLVGTICTRTIIANRTKYSFRTIMFQWNTATEVTLLLAFGLLQMQILDDTPWLPLAESVDEDHAQCTSGCNSDDIEISPDASTPWTRKYCKSSACTHRRFSQPRTEERERTSIYLLPGRDRFATQLNQHTKHKFAKCTPDSPVNNSVHQDHLVKNKLHTRITSSRHFIGGEKWRLAIIFLLIFTHLPCGSLSPVSNYIPMMNVEDSAPTEPDSDDYHTAAQHLKDISEFRPPSEELPCRYRFREDVETSALLADYVVVGWPVKAYTEPYNPLYNVSLFVTAVLKSQPQTVFPIREQHLVRVGQFSKIPDPGRCWIDVQKDTMYIFFIKQPNWAGFCEISQLPVAFSLDALSKIQNILKLGSYPLQMRPLHHADRLQVDEGNDVLLSCRVRGRPTPLISWFFNRIEIKTPWKPGSERGIVQASRYLSKLQLGKVRPSDSGNYTCLAENLNGHIRKSVQIIDSGSNFVLPTGVYKPDVRLYNGILVGHDPGPIRFGRSLSITHNESEPKFVPDCAHHQLNYLISNRGD</sequence>
<dbReference type="InterPro" id="IPR007110">
    <property type="entry name" value="Ig-like_dom"/>
</dbReference>
<name>A0AAV2TVM4_CALDB</name>
<dbReference type="SMART" id="SM00408">
    <property type="entry name" value="IGc2"/>
    <property type="match status" value="1"/>
</dbReference>
<evidence type="ECO:0000256" key="2">
    <source>
        <dbReference type="ARBA" id="ARBA00023157"/>
    </source>
</evidence>
<dbReference type="FunFam" id="2.60.40.10:FF:000032">
    <property type="entry name" value="palladin isoform X1"/>
    <property type="match status" value="1"/>
</dbReference>
<keyword evidence="2" id="KW-1015">Disulfide bond</keyword>
<dbReference type="PANTHER" id="PTHR45080">
    <property type="entry name" value="CONTACTIN 5"/>
    <property type="match status" value="1"/>
</dbReference>
<accession>A0AAV2TVM4</accession>
<feature type="domain" description="Ig-like" evidence="4">
    <location>
        <begin position="424"/>
        <end position="520"/>
    </location>
</feature>
<dbReference type="Proteomes" id="UP001497525">
    <property type="component" value="Unassembled WGS sequence"/>
</dbReference>
<evidence type="ECO:0000259" key="4">
    <source>
        <dbReference type="PROSITE" id="PS50835"/>
    </source>
</evidence>
<dbReference type="GO" id="GO:0007156">
    <property type="term" value="P:homophilic cell adhesion via plasma membrane adhesion molecules"/>
    <property type="evidence" value="ECO:0007669"/>
    <property type="project" value="TreeGrafter"/>
</dbReference>
<dbReference type="InterPro" id="IPR013098">
    <property type="entry name" value="Ig_I-set"/>
</dbReference>
<dbReference type="GO" id="GO:0030424">
    <property type="term" value="C:axon"/>
    <property type="evidence" value="ECO:0007669"/>
    <property type="project" value="TreeGrafter"/>
</dbReference>
<dbReference type="InterPro" id="IPR003599">
    <property type="entry name" value="Ig_sub"/>
</dbReference>
<evidence type="ECO:0000256" key="3">
    <source>
        <dbReference type="ARBA" id="ARBA00023319"/>
    </source>
</evidence>
<dbReference type="PROSITE" id="PS50835">
    <property type="entry name" value="IG_LIKE"/>
    <property type="match status" value="1"/>
</dbReference>
<proteinExistence type="predicted"/>
<keyword evidence="3" id="KW-0393">Immunoglobulin domain</keyword>
<evidence type="ECO:0000313" key="5">
    <source>
        <dbReference type="EMBL" id="CAL5140918.1"/>
    </source>
</evidence>
<dbReference type="GO" id="GO:0005886">
    <property type="term" value="C:plasma membrane"/>
    <property type="evidence" value="ECO:0007669"/>
    <property type="project" value="TreeGrafter"/>
</dbReference>
<dbReference type="SUPFAM" id="SSF48726">
    <property type="entry name" value="Immunoglobulin"/>
    <property type="match status" value="1"/>
</dbReference>
<evidence type="ECO:0000256" key="1">
    <source>
        <dbReference type="ARBA" id="ARBA00022729"/>
    </source>
</evidence>
<comment type="caution">
    <text evidence="5">The sequence shown here is derived from an EMBL/GenBank/DDBJ whole genome shotgun (WGS) entry which is preliminary data.</text>
</comment>